<feature type="region of interest" description="Disordered" evidence="1">
    <location>
        <begin position="688"/>
        <end position="715"/>
    </location>
</feature>
<dbReference type="Proteomes" id="UP000192257">
    <property type="component" value="Unassembled WGS sequence"/>
</dbReference>
<dbReference type="AlphaFoldDB" id="A0A1X0NYL6"/>
<evidence type="ECO:0000256" key="1">
    <source>
        <dbReference type="SAM" id="MobiDB-lite"/>
    </source>
</evidence>
<dbReference type="GeneID" id="39985250"/>
<keyword evidence="4" id="KW-1185">Reference proteome</keyword>
<dbReference type="STRING" id="67003.A0A1X0NYL6"/>
<feature type="compositionally biased region" description="Polar residues" evidence="1">
    <location>
        <begin position="601"/>
        <end position="612"/>
    </location>
</feature>
<feature type="region of interest" description="Disordered" evidence="1">
    <location>
        <begin position="449"/>
        <end position="476"/>
    </location>
</feature>
<feature type="region of interest" description="Disordered" evidence="1">
    <location>
        <begin position="220"/>
        <end position="246"/>
    </location>
</feature>
<name>A0A1X0NYL6_9TRYP</name>
<gene>
    <name evidence="3" type="ORF">TM35_000132540</name>
</gene>
<dbReference type="InterPro" id="IPR001202">
    <property type="entry name" value="WW_dom"/>
</dbReference>
<feature type="region of interest" description="Disordered" evidence="1">
    <location>
        <begin position="272"/>
        <end position="291"/>
    </location>
</feature>
<comment type="caution">
    <text evidence="3">The sequence shown here is derived from an EMBL/GenBank/DDBJ whole genome shotgun (WGS) entry which is preliminary data.</text>
</comment>
<feature type="region of interest" description="Disordered" evidence="1">
    <location>
        <begin position="577"/>
        <end position="668"/>
    </location>
</feature>
<dbReference type="EMBL" id="NBCO01000013">
    <property type="protein sequence ID" value="ORC89250.1"/>
    <property type="molecule type" value="Genomic_DNA"/>
</dbReference>
<proteinExistence type="predicted"/>
<dbReference type="RefSeq" id="XP_028883316.1">
    <property type="nucleotide sequence ID" value="XM_029025470.1"/>
</dbReference>
<reference evidence="3 4" key="1">
    <citation type="submission" date="2017-03" db="EMBL/GenBank/DDBJ databases">
        <title>An alternative strategy for trypanosome survival in the mammalian bloodstream revealed through genome and transcriptome analysis of the ubiquitous bovine parasite Trypanosoma (Megatrypanum) theileri.</title>
        <authorList>
            <person name="Kelly S."/>
            <person name="Ivens A."/>
            <person name="Mott A."/>
            <person name="O'Neill E."/>
            <person name="Emms D."/>
            <person name="Macleod O."/>
            <person name="Voorheis P."/>
            <person name="Matthews J."/>
            <person name="Matthews K."/>
            <person name="Carrington M."/>
        </authorList>
    </citation>
    <scope>NUCLEOTIDE SEQUENCE [LARGE SCALE GENOMIC DNA]</scope>
    <source>
        <strain evidence="3">Edinburgh</strain>
    </source>
</reference>
<dbReference type="Pfam" id="PF00397">
    <property type="entry name" value="WW"/>
    <property type="match status" value="3"/>
</dbReference>
<feature type="compositionally biased region" description="Polar residues" evidence="1">
    <location>
        <begin position="619"/>
        <end position="634"/>
    </location>
</feature>
<evidence type="ECO:0000313" key="4">
    <source>
        <dbReference type="Proteomes" id="UP000192257"/>
    </source>
</evidence>
<organism evidence="3 4">
    <name type="scientific">Trypanosoma theileri</name>
    <dbReference type="NCBI Taxonomy" id="67003"/>
    <lineage>
        <taxon>Eukaryota</taxon>
        <taxon>Discoba</taxon>
        <taxon>Euglenozoa</taxon>
        <taxon>Kinetoplastea</taxon>
        <taxon>Metakinetoplastina</taxon>
        <taxon>Trypanosomatida</taxon>
        <taxon>Trypanosomatidae</taxon>
        <taxon>Trypanosoma</taxon>
    </lineage>
</organism>
<feature type="compositionally biased region" description="Basic and acidic residues" evidence="1">
    <location>
        <begin position="450"/>
        <end position="472"/>
    </location>
</feature>
<dbReference type="CDD" id="cd00201">
    <property type="entry name" value="WW"/>
    <property type="match status" value="3"/>
</dbReference>
<feature type="domain" description="WW" evidence="2">
    <location>
        <begin position="662"/>
        <end position="691"/>
    </location>
</feature>
<feature type="compositionally biased region" description="Basic and acidic residues" evidence="1">
    <location>
        <begin position="221"/>
        <end position="246"/>
    </location>
</feature>
<feature type="compositionally biased region" description="Basic and acidic residues" evidence="1">
    <location>
        <begin position="743"/>
        <end position="753"/>
    </location>
</feature>
<feature type="region of interest" description="Disordered" evidence="1">
    <location>
        <begin position="743"/>
        <end position="790"/>
    </location>
</feature>
<dbReference type="SUPFAM" id="SSF51045">
    <property type="entry name" value="WW domain"/>
    <property type="match status" value="3"/>
</dbReference>
<evidence type="ECO:0000259" key="2">
    <source>
        <dbReference type="PROSITE" id="PS50020"/>
    </source>
</evidence>
<dbReference type="Gene3D" id="2.20.70.10">
    <property type="match status" value="3"/>
</dbReference>
<protein>
    <recommendedName>
        <fullName evidence="2">WW domain-containing protein</fullName>
    </recommendedName>
</protein>
<dbReference type="PROSITE" id="PS50020">
    <property type="entry name" value="WW_DOMAIN_2"/>
    <property type="match status" value="3"/>
</dbReference>
<feature type="compositionally biased region" description="Low complexity" evidence="1">
    <location>
        <begin position="281"/>
        <end position="291"/>
    </location>
</feature>
<feature type="compositionally biased region" description="Polar residues" evidence="1">
    <location>
        <begin position="688"/>
        <end position="698"/>
    </location>
</feature>
<dbReference type="SMART" id="SM00456">
    <property type="entry name" value="WW"/>
    <property type="match status" value="3"/>
</dbReference>
<sequence>MDILSSSKLLRSRYSECVPLFHPETLAATTAARTKTERGSTIYRDVNSHALKRGDIAFLSSVQTPSEVYLALACVARYRDTTMLSECERMLVFVPYDIPRDEIFVEMPILAFKEGKDPTRGEGLQLMVLNEYTLLCFRTKDGLPPRKGLFITFRTTKAQELFQNAVDQLIRYHDKESLFHNKSPPVKSLNRMGPTREEYIRAGTPTSGAIIPRGSVYTTMQEREWPKEEKREEKEKKEGKKEMEEDRGAMSLINNLLRDRERRREAYMASIGKPTHPQPYLTGLTPSTSTKTTSFLKREDNNIEFSEWAQQHQKLNPTAWKMLAGAAESQMMSECQTAKDKDGVIQQSHGFPNSDAVFSPYNNVPSLQAREDLLLEIRAAMEAVDKMNEAQGRGGVSLLGSAREFIRQHQEELWRLEQGENKLHPSPPPLFDFKHMDTRSPSAPTVLLQKQKEQEEEEKRRPTVSEVSKESLRPSISPSALQAFENIIPKPEQQQQQQTVIETIGTVKDIVTTTPIISSESLSLDRHPVESVVSMQGPQVKFQEELQVARETESRILSTLHKAPPKIMGNKRMFGTNPKVSTSLQPAPITPVVKGVENGNGDRNGNTTSSFTVDGAIASSVQPGTNNKDASDVTSAEPIPPVVEEEKKKKEEEEEIPRCGEGWKTVRDPASGKHYFVHTLTKRTTWNISDTFKPNSSNEEQKQEEKDTVKEKSKCGTGWRAVLDPGTGRTYYVHKITKSTTWKVEDTFEEKKNTSNGDNKTTEKQKPIKTSSSSSSVWGERQDPSTGKVYYYNKKTKQTTWKRSETDLDTA</sequence>
<accession>A0A1X0NYL6</accession>
<dbReference type="InterPro" id="IPR036020">
    <property type="entry name" value="WW_dom_sf"/>
</dbReference>
<feature type="compositionally biased region" description="Basic and acidic residues" evidence="1">
    <location>
        <begin position="699"/>
        <end position="714"/>
    </location>
</feature>
<feature type="domain" description="WW" evidence="2">
    <location>
        <begin position="772"/>
        <end position="806"/>
    </location>
</feature>
<dbReference type="OrthoDB" id="3045089at2759"/>
<feature type="domain" description="WW" evidence="2">
    <location>
        <begin position="713"/>
        <end position="747"/>
    </location>
</feature>
<dbReference type="VEuPathDB" id="TriTrypDB:TM35_000132540"/>
<evidence type="ECO:0000313" key="3">
    <source>
        <dbReference type="EMBL" id="ORC89250.1"/>
    </source>
</evidence>